<protein>
    <submittedName>
        <fullName evidence="2">Cysteine protease</fullName>
    </submittedName>
</protein>
<dbReference type="CDD" id="cd02619">
    <property type="entry name" value="Peptidase_C1"/>
    <property type="match status" value="1"/>
</dbReference>
<organism evidence="2 3">
    <name type="scientific">Blastopirellula marina</name>
    <dbReference type="NCBI Taxonomy" id="124"/>
    <lineage>
        <taxon>Bacteria</taxon>
        <taxon>Pseudomonadati</taxon>
        <taxon>Planctomycetota</taxon>
        <taxon>Planctomycetia</taxon>
        <taxon>Pirellulales</taxon>
        <taxon>Pirellulaceae</taxon>
        <taxon>Blastopirellula</taxon>
    </lineage>
</organism>
<dbReference type="Gene3D" id="3.90.70.10">
    <property type="entry name" value="Cysteine proteinases"/>
    <property type="match status" value="1"/>
</dbReference>
<dbReference type="AlphaFoldDB" id="A0A2S8G9V8"/>
<evidence type="ECO:0000313" key="2">
    <source>
        <dbReference type="EMBL" id="PQO41051.1"/>
    </source>
</evidence>
<dbReference type="SUPFAM" id="SSF54001">
    <property type="entry name" value="Cysteine proteinases"/>
    <property type="match status" value="1"/>
</dbReference>
<dbReference type="GO" id="GO:0006508">
    <property type="term" value="P:proteolysis"/>
    <property type="evidence" value="ECO:0007669"/>
    <property type="project" value="UniProtKB-KW"/>
</dbReference>
<dbReference type="EMBL" id="PUIB01000006">
    <property type="protein sequence ID" value="PQO41051.1"/>
    <property type="molecule type" value="Genomic_DNA"/>
</dbReference>
<keyword evidence="2" id="KW-0378">Hydrolase</keyword>
<feature type="domain" description="Peptidase C1A papain C-terminal" evidence="1">
    <location>
        <begin position="36"/>
        <end position="254"/>
    </location>
</feature>
<accession>A0A2S8G9V8</accession>
<dbReference type="Proteomes" id="UP000239388">
    <property type="component" value="Unassembled WGS sequence"/>
</dbReference>
<dbReference type="GO" id="GO:0008234">
    <property type="term" value="F:cysteine-type peptidase activity"/>
    <property type="evidence" value="ECO:0007669"/>
    <property type="project" value="InterPro"/>
</dbReference>
<proteinExistence type="predicted"/>
<comment type="caution">
    <text evidence="2">The sequence shown here is derived from an EMBL/GenBank/DDBJ whole genome shotgun (WGS) entry which is preliminary data.</text>
</comment>
<name>A0A2S8G9V8_9BACT</name>
<reference evidence="2 3" key="1">
    <citation type="submission" date="2018-02" db="EMBL/GenBank/DDBJ databases">
        <title>Comparative genomes isolates from brazilian mangrove.</title>
        <authorList>
            <person name="Araujo J.E."/>
            <person name="Taketani R.G."/>
            <person name="Silva M.C.P."/>
            <person name="Loureco M.V."/>
            <person name="Andreote F.D."/>
        </authorList>
    </citation>
    <scope>NUCLEOTIDE SEQUENCE [LARGE SCALE GENOMIC DNA]</scope>
    <source>
        <strain evidence="2 3">NAP PRIS-MGV</strain>
    </source>
</reference>
<evidence type="ECO:0000259" key="1">
    <source>
        <dbReference type="Pfam" id="PF00112"/>
    </source>
</evidence>
<gene>
    <name evidence="2" type="ORF">C5Y98_03550</name>
</gene>
<evidence type="ECO:0000313" key="3">
    <source>
        <dbReference type="Proteomes" id="UP000239388"/>
    </source>
</evidence>
<dbReference type="Pfam" id="PF00112">
    <property type="entry name" value="Peptidase_C1"/>
    <property type="match status" value="1"/>
</dbReference>
<dbReference type="InterPro" id="IPR038765">
    <property type="entry name" value="Papain-like_cys_pep_sf"/>
</dbReference>
<dbReference type="InterPro" id="IPR000668">
    <property type="entry name" value="Peptidase_C1A_C"/>
</dbReference>
<keyword evidence="2" id="KW-0645">Protease</keyword>
<sequence>MGWIPDLPDPRDYTYRHPEILPLLRQLKPPNRQQLADELDLRKGEAGELFLTEVDDQGPLNSSAAFATLSLVEYFERRMYGRTFEGSRRFLYKVARNLRIKSSRITGDTGTDLRTTLKAIRQFGIPDEAYCPYDIDQFDHEPGPFAYQVARSLRHYRYFRIESDWGAEQDSSSRWEVITSFLSAGFPMVFGFSVPSSLSTAADITFRPELDAIGGGQCALAVGYKLNYYGRSQHALLIRSSWGTSWGTDGYGWLPHSYVQHQLAADFWTMLQEDWINAGELSCPSVLANGDECQ</sequence>